<keyword evidence="2" id="KW-1185">Reference proteome</keyword>
<dbReference type="InterPro" id="IPR000048">
    <property type="entry name" value="IQ_motif_EF-hand-BS"/>
</dbReference>
<dbReference type="Proteomes" id="UP001233999">
    <property type="component" value="Unassembled WGS sequence"/>
</dbReference>
<accession>A0AAD8AK10</accession>
<sequence length="228" mass="26512">LQLVHKHQYPLPKLRRAMKAAILIQRWYRRYLARMEVRRRYHWTIFQSIEYAGEQDHLKLYNFFNALLTHMPDATVKPTGSAASSKSSSVALFCRINFYSTKDEVALNEEHIDKKYEITVGKAIIQITKMELTSLVKITLNMQQQITIAAWAITYAKDREAARREFNVALQPSTVGKWRKRLLETGRMQKIKPPRRPRISTNVEATKGIVEAFDANPQKSTHQAAREQ</sequence>
<dbReference type="EMBL" id="JASPKZ010000304">
    <property type="protein sequence ID" value="KAJ9600579.1"/>
    <property type="molecule type" value="Genomic_DNA"/>
</dbReference>
<dbReference type="Pfam" id="PF00612">
    <property type="entry name" value="IQ"/>
    <property type="match status" value="1"/>
</dbReference>
<dbReference type="PROSITE" id="PS50096">
    <property type="entry name" value="IQ"/>
    <property type="match status" value="1"/>
</dbReference>
<protein>
    <submittedName>
        <fullName evidence="1">Uncharacterized protein</fullName>
    </submittedName>
</protein>
<dbReference type="SMART" id="SM00015">
    <property type="entry name" value="IQ"/>
    <property type="match status" value="1"/>
</dbReference>
<feature type="non-terminal residue" evidence="1">
    <location>
        <position position="228"/>
    </location>
</feature>
<name>A0AAD8AK10_DIPPU</name>
<dbReference type="AlphaFoldDB" id="A0AAD8AK10"/>
<evidence type="ECO:0000313" key="1">
    <source>
        <dbReference type="EMBL" id="KAJ9600579.1"/>
    </source>
</evidence>
<gene>
    <name evidence="1" type="ORF">L9F63_026283</name>
</gene>
<evidence type="ECO:0000313" key="2">
    <source>
        <dbReference type="Proteomes" id="UP001233999"/>
    </source>
</evidence>
<reference evidence="1" key="2">
    <citation type="submission" date="2023-05" db="EMBL/GenBank/DDBJ databases">
        <authorList>
            <person name="Fouks B."/>
        </authorList>
    </citation>
    <scope>NUCLEOTIDE SEQUENCE</scope>
    <source>
        <strain evidence="1">Stay&amp;Tobe</strain>
        <tissue evidence="1">Testes</tissue>
    </source>
</reference>
<proteinExistence type="predicted"/>
<reference evidence="1" key="1">
    <citation type="journal article" date="2023" name="IScience">
        <title>Live-bearing cockroach genome reveals convergent evolutionary mechanisms linked to viviparity in insects and beyond.</title>
        <authorList>
            <person name="Fouks B."/>
            <person name="Harrison M.C."/>
            <person name="Mikhailova A.A."/>
            <person name="Marchal E."/>
            <person name="English S."/>
            <person name="Carruthers M."/>
            <person name="Jennings E.C."/>
            <person name="Chiamaka E.L."/>
            <person name="Frigard R.A."/>
            <person name="Pippel M."/>
            <person name="Attardo G.M."/>
            <person name="Benoit J.B."/>
            <person name="Bornberg-Bauer E."/>
            <person name="Tobe S.S."/>
        </authorList>
    </citation>
    <scope>NUCLEOTIDE SEQUENCE</scope>
    <source>
        <strain evidence="1">Stay&amp;Tobe</strain>
    </source>
</reference>
<comment type="caution">
    <text evidence="1">The sequence shown here is derived from an EMBL/GenBank/DDBJ whole genome shotgun (WGS) entry which is preliminary data.</text>
</comment>
<organism evidence="1 2">
    <name type="scientific">Diploptera punctata</name>
    <name type="common">Pacific beetle cockroach</name>
    <dbReference type="NCBI Taxonomy" id="6984"/>
    <lineage>
        <taxon>Eukaryota</taxon>
        <taxon>Metazoa</taxon>
        <taxon>Ecdysozoa</taxon>
        <taxon>Arthropoda</taxon>
        <taxon>Hexapoda</taxon>
        <taxon>Insecta</taxon>
        <taxon>Pterygota</taxon>
        <taxon>Neoptera</taxon>
        <taxon>Polyneoptera</taxon>
        <taxon>Dictyoptera</taxon>
        <taxon>Blattodea</taxon>
        <taxon>Blaberoidea</taxon>
        <taxon>Blaberidae</taxon>
        <taxon>Diplopterinae</taxon>
        <taxon>Diploptera</taxon>
    </lineage>
</organism>